<dbReference type="GO" id="GO:0003697">
    <property type="term" value="F:single-stranded DNA binding"/>
    <property type="evidence" value="ECO:0007669"/>
    <property type="project" value="InterPro"/>
</dbReference>
<evidence type="ECO:0000256" key="8">
    <source>
        <dbReference type="RuleBase" id="RU364100"/>
    </source>
</evidence>
<name>A0AA41QB02_9MICO</name>
<dbReference type="AlphaFoldDB" id="A0AA41QB02"/>
<dbReference type="Gene3D" id="3.90.1680.10">
    <property type="entry name" value="SOS response associated peptidase-like"/>
    <property type="match status" value="1"/>
</dbReference>
<accession>A0AA41QB02</accession>
<keyword evidence="5" id="KW-0190">Covalent protein-DNA linkage</keyword>
<dbReference type="SUPFAM" id="SSF143081">
    <property type="entry name" value="BB1717-like"/>
    <property type="match status" value="1"/>
</dbReference>
<evidence type="ECO:0000256" key="5">
    <source>
        <dbReference type="ARBA" id="ARBA00023124"/>
    </source>
</evidence>
<keyword evidence="3" id="KW-0227">DNA damage</keyword>
<organism evidence="9 10">
    <name type="scientific">Antribacter soli</name>
    <dbReference type="NCBI Taxonomy" id="2910976"/>
    <lineage>
        <taxon>Bacteria</taxon>
        <taxon>Bacillati</taxon>
        <taxon>Actinomycetota</taxon>
        <taxon>Actinomycetes</taxon>
        <taxon>Micrococcales</taxon>
        <taxon>Promicromonosporaceae</taxon>
        <taxon>Antribacter</taxon>
    </lineage>
</organism>
<keyword evidence="10" id="KW-1185">Reference proteome</keyword>
<dbReference type="InterPro" id="IPR036590">
    <property type="entry name" value="SRAP-like"/>
</dbReference>
<dbReference type="RefSeq" id="WP_236087542.1">
    <property type="nucleotide sequence ID" value="NZ_JAKGSG010000008.1"/>
</dbReference>
<proteinExistence type="inferred from homology"/>
<dbReference type="PANTHER" id="PTHR13604:SF0">
    <property type="entry name" value="ABASIC SITE PROCESSING PROTEIN HMCES"/>
    <property type="match status" value="1"/>
</dbReference>
<evidence type="ECO:0000256" key="4">
    <source>
        <dbReference type="ARBA" id="ARBA00022801"/>
    </source>
</evidence>
<dbReference type="EC" id="3.4.-.-" evidence="8"/>
<comment type="similarity">
    <text evidence="1 8">Belongs to the SOS response-associated peptidase family.</text>
</comment>
<dbReference type="EMBL" id="JAKGSG010000008">
    <property type="protein sequence ID" value="MCF4119827.1"/>
    <property type="molecule type" value="Genomic_DNA"/>
</dbReference>
<comment type="caution">
    <text evidence="9">The sequence shown here is derived from an EMBL/GenBank/DDBJ whole genome shotgun (WGS) entry which is preliminary data.</text>
</comment>
<evidence type="ECO:0000256" key="6">
    <source>
        <dbReference type="ARBA" id="ARBA00023125"/>
    </source>
</evidence>
<keyword evidence="7" id="KW-0456">Lyase</keyword>
<dbReference type="Pfam" id="PF02586">
    <property type="entry name" value="SRAP"/>
    <property type="match status" value="1"/>
</dbReference>
<dbReference type="InterPro" id="IPR003738">
    <property type="entry name" value="SRAP"/>
</dbReference>
<dbReference type="GO" id="GO:0016829">
    <property type="term" value="F:lyase activity"/>
    <property type="evidence" value="ECO:0007669"/>
    <property type="project" value="UniProtKB-KW"/>
</dbReference>
<evidence type="ECO:0000313" key="10">
    <source>
        <dbReference type="Proteomes" id="UP001165405"/>
    </source>
</evidence>
<evidence type="ECO:0000256" key="2">
    <source>
        <dbReference type="ARBA" id="ARBA00022670"/>
    </source>
</evidence>
<dbReference type="PANTHER" id="PTHR13604">
    <property type="entry name" value="DC12-RELATED"/>
    <property type="match status" value="1"/>
</dbReference>
<keyword evidence="2 8" id="KW-0645">Protease</keyword>
<dbReference type="GO" id="GO:0106300">
    <property type="term" value="P:protein-DNA covalent cross-linking repair"/>
    <property type="evidence" value="ECO:0007669"/>
    <property type="project" value="InterPro"/>
</dbReference>
<keyword evidence="4 8" id="KW-0378">Hydrolase</keyword>
<dbReference type="GO" id="GO:0008233">
    <property type="term" value="F:peptidase activity"/>
    <property type="evidence" value="ECO:0007669"/>
    <property type="project" value="UniProtKB-KW"/>
</dbReference>
<sequence>MCGRFASFRDAQDLADELAVAEIADDARLLPPSWNVAPTDPVRIVVERPDRATGVVTRSLRVARWGLVPSWSKDPSAGAPMFNARAESLQDKPAFAKPFAARRCIVPAEGYFEWRKLADGGGSASGGSRVPKQAYWITPADGGVTALAGLYEFWRDPSRPDDDPARWVVSTTVVTTAASGTLAAIHDRVPLVLPPDAWDAWLSPGVGADEAAGLLRTPGVTLHALPVGDAVGSVRNNDASLIEEDPAPRDPDPVLA</sequence>
<gene>
    <name evidence="9" type="ORF">L1785_02435</name>
</gene>
<dbReference type="GO" id="GO:0006508">
    <property type="term" value="P:proteolysis"/>
    <property type="evidence" value="ECO:0007669"/>
    <property type="project" value="UniProtKB-KW"/>
</dbReference>
<protein>
    <recommendedName>
        <fullName evidence="8">Abasic site processing protein</fullName>
        <ecNumber evidence="8">3.4.-.-</ecNumber>
    </recommendedName>
</protein>
<dbReference type="Proteomes" id="UP001165405">
    <property type="component" value="Unassembled WGS sequence"/>
</dbReference>
<evidence type="ECO:0000256" key="3">
    <source>
        <dbReference type="ARBA" id="ARBA00022763"/>
    </source>
</evidence>
<evidence type="ECO:0000256" key="7">
    <source>
        <dbReference type="ARBA" id="ARBA00023239"/>
    </source>
</evidence>
<reference evidence="9" key="1">
    <citation type="submission" date="2022-01" db="EMBL/GenBank/DDBJ databases">
        <title>Antribacter sp. nov., isolated from Guizhou of China.</title>
        <authorList>
            <person name="Chengliang C."/>
            <person name="Ya Z."/>
        </authorList>
    </citation>
    <scope>NUCLEOTIDE SEQUENCE</scope>
    <source>
        <strain evidence="9">KLBMP 9083</strain>
    </source>
</reference>
<evidence type="ECO:0000256" key="1">
    <source>
        <dbReference type="ARBA" id="ARBA00008136"/>
    </source>
</evidence>
<evidence type="ECO:0000313" key="9">
    <source>
        <dbReference type="EMBL" id="MCF4119827.1"/>
    </source>
</evidence>
<keyword evidence="6" id="KW-0238">DNA-binding</keyword>